<dbReference type="InParanoid" id="A0A3Q7GSG6"/>
<reference evidence="1" key="2">
    <citation type="submission" date="2019-01" db="UniProtKB">
        <authorList>
            <consortium name="EnsemblPlants"/>
        </authorList>
    </citation>
    <scope>IDENTIFICATION</scope>
    <source>
        <strain evidence="1">cv. Heinz 1706</strain>
    </source>
</reference>
<name>A0A3Q7GSG6_SOLLC</name>
<keyword evidence="2" id="KW-1185">Reference proteome</keyword>
<proteinExistence type="predicted"/>
<organism evidence="1">
    <name type="scientific">Solanum lycopersicum</name>
    <name type="common">Tomato</name>
    <name type="synonym">Lycopersicon esculentum</name>
    <dbReference type="NCBI Taxonomy" id="4081"/>
    <lineage>
        <taxon>Eukaryota</taxon>
        <taxon>Viridiplantae</taxon>
        <taxon>Streptophyta</taxon>
        <taxon>Embryophyta</taxon>
        <taxon>Tracheophyta</taxon>
        <taxon>Spermatophyta</taxon>
        <taxon>Magnoliopsida</taxon>
        <taxon>eudicotyledons</taxon>
        <taxon>Gunneridae</taxon>
        <taxon>Pentapetalae</taxon>
        <taxon>asterids</taxon>
        <taxon>lamiids</taxon>
        <taxon>Solanales</taxon>
        <taxon>Solanaceae</taxon>
        <taxon>Solanoideae</taxon>
        <taxon>Solaneae</taxon>
        <taxon>Solanum</taxon>
        <taxon>Solanum subgen. Lycopersicon</taxon>
    </lineage>
</organism>
<evidence type="ECO:0000313" key="1">
    <source>
        <dbReference type="EnsemblPlants" id="Solyc04g015930.1.1.1"/>
    </source>
</evidence>
<sequence>MVQRKYAASYCNHVTLIESAAYHVGVRIITWLCVCLNLSLVKLVNIVLRVQPIDGWPIYFGRC</sequence>
<dbReference type="Gramene" id="Solyc04g015930.1.1">
    <property type="protein sequence ID" value="Solyc04g015930.1.1.1"/>
    <property type="gene ID" value="Solyc04g015930.1"/>
</dbReference>
<reference evidence="1" key="1">
    <citation type="journal article" date="2012" name="Nature">
        <title>The tomato genome sequence provides insights into fleshy fruit evolution.</title>
        <authorList>
            <consortium name="Tomato Genome Consortium"/>
        </authorList>
    </citation>
    <scope>NUCLEOTIDE SEQUENCE [LARGE SCALE GENOMIC DNA]</scope>
    <source>
        <strain evidence="1">cv. Heinz 1706</strain>
    </source>
</reference>
<protein>
    <submittedName>
        <fullName evidence="1">Uncharacterized protein</fullName>
    </submittedName>
</protein>
<accession>A0A3Q7GSG6</accession>
<evidence type="ECO:0000313" key="2">
    <source>
        <dbReference type="Proteomes" id="UP000004994"/>
    </source>
</evidence>
<dbReference type="AlphaFoldDB" id="A0A3Q7GSG6"/>
<dbReference type="PaxDb" id="4081-Solyc04g015930.1.1"/>
<dbReference type="EnsemblPlants" id="Solyc04g015930.1.1">
    <property type="protein sequence ID" value="Solyc04g015930.1.1.1"/>
    <property type="gene ID" value="Solyc04g015930.1"/>
</dbReference>
<dbReference type="Proteomes" id="UP000004994">
    <property type="component" value="Chromosome 4"/>
</dbReference>